<evidence type="ECO:0000256" key="11">
    <source>
        <dbReference type="RuleBase" id="RU369019"/>
    </source>
</evidence>
<gene>
    <name evidence="13" type="ORF">G7K_5207-t1</name>
</gene>
<name>A0A0E9NN35_SAICN</name>
<dbReference type="InterPro" id="IPR045260">
    <property type="entry name" value="Sec12-like"/>
</dbReference>
<evidence type="ECO:0000313" key="14">
    <source>
        <dbReference type="Proteomes" id="UP000033140"/>
    </source>
</evidence>
<dbReference type="AlphaFoldDB" id="A0A0E9NN35"/>
<keyword evidence="2 10" id="KW-0853">WD repeat</keyword>
<dbReference type="SMART" id="SM00320">
    <property type="entry name" value="WD40"/>
    <property type="match status" value="3"/>
</dbReference>
<keyword evidence="9 11" id="KW-0472">Membrane</keyword>
<dbReference type="EMBL" id="BACD03000041">
    <property type="protein sequence ID" value="GAO51096.1"/>
    <property type="molecule type" value="Genomic_DNA"/>
</dbReference>
<evidence type="ECO:0000256" key="7">
    <source>
        <dbReference type="ARBA" id="ARBA00022927"/>
    </source>
</evidence>
<dbReference type="GO" id="GO:0005085">
    <property type="term" value="F:guanyl-nucleotide exchange factor activity"/>
    <property type="evidence" value="ECO:0007669"/>
    <property type="project" value="InterPro"/>
</dbReference>
<comment type="caution">
    <text evidence="11">Lacks conserved residue(s) required for the propagation of feature annotation.</text>
</comment>
<feature type="transmembrane region" description="Helical" evidence="11">
    <location>
        <begin position="434"/>
        <end position="453"/>
    </location>
</feature>
<comment type="similarity">
    <text evidence="11">Belongs to the WD repeat SEC12 family.</text>
</comment>
<feature type="compositionally biased region" description="Polar residues" evidence="12">
    <location>
        <begin position="17"/>
        <end position="31"/>
    </location>
</feature>
<organism evidence="13 14">
    <name type="scientific">Saitoella complicata (strain BCRC 22490 / CBS 7301 / JCM 7358 / NBRC 10748 / NRRL Y-17804)</name>
    <dbReference type="NCBI Taxonomy" id="698492"/>
    <lineage>
        <taxon>Eukaryota</taxon>
        <taxon>Fungi</taxon>
        <taxon>Dikarya</taxon>
        <taxon>Ascomycota</taxon>
        <taxon>Taphrinomycotina</taxon>
        <taxon>Taphrinomycotina incertae sedis</taxon>
        <taxon>Saitoella</taxon>
    </lineage>
</organism>
<dbReference type="OMA" id="NEKESHT"/>
<dbReference type="STRING" id="698492.A0A0E9NN35"/>
<comment type="subcellular location">
    <subcellularLocation>
        <location evidence="11">Endoplasmic reticulum membrane</location>
        <topology evidence="11">Single-pass type II membrane protein</topology>
    </subcellularLocation>
    <subcellularLocation>
        <location evidence="11">Golgi apparatus membrane</location>
        <topology evidence="11">Single-pass type II membrane protein</topology>
    </subcellularLocation>
</comment>
<feature type="transmembrane region" description="Helical" evidence="11">
    <location>
        <begin position="396"/>
        <end position="419"/>
    </location>
</feature>
<proteinExistence type="inferred from homology"/>
<keyword evidence="1 11" id="KW-0813">Transport</keyword>
<comment type="caution">
    <text evidence="13">The sequence shown here is derived from an EMBL/GenBank/DDBJ whole genome shotgun (WGS) entry which is preliminary data.</text>
</comment>
<dbReference type="InterPro" id="IPR036322">
    <property type="entry name" value="WD40_repeat_dom_sf"/>
</dbReference>
<dbReference type="InterPro" id="IPR019775">
    <property type="entry name" value="WD40_repeat_CS"/>
</dbReference>
<keyword evidence="3 11" id="KW-0812">Transmembrane</keyword>
<reference evidence="13 14" key="1">
    <citation type="journal article" date="2011" name="J. Gen. Appl. Microbiol.">
        <title>Draft genome sequencing of the enigmatic yeast Saitoella complicata.</title>
        <authorList>
            <person name="Nishida H."/>
            <person name="Hamamoto M."/>
            <person name="Sugiyama J."/>
        </authorList>
    </citation>
    <scope>NUCLEOTIDE SEQUENCE [LARGE SCALE GENOMIC DNA]</scope>
    <source>
        <strain evidence="13 14">NRRL Y-17804</strain>
    </source>
</reference>
<keyword evidence="5 11" id="KW-0256">Endoplasmic reticulum</keyword>
<dbReference type="Gene3D" id="2.130.10.10">
    <property type="entry name" value="YVTN repeat-like/Quinoprotein amine dehydrogenase"/>
    <property type="match status" value="1"/>
</dbReference>
<dbReference type="GO" id="GO:0015031">
    <property type="term" value="P:protein transport"/>
    <property type="evidence" value="ECO:0007669"/>
    <property type="project" value="UniProtKB-KW"/>
</dbReference>
<dbReference type="PROSITE" id="PS50294">
    <property type="entry name" value="WD_REPEATS_REGION"/>
    <property type="match status" value="1"/>
</dbReference>
<evidence type="ECO:0000256" key="12">
    <source>
        <dbReference type="SAM" id="MobiDB-lite"/>
    </source>
</evidence>
<keyword evidence="7 11" id="KW-0653">Protein transport</keyword>
<dbReference type="InterPro" id="IPR021719">
    <property type="entry name" value="Prot_inh_I78"/>
</dbReference>
<evidence type="ECO:0000256" key="10">
    <source>
        <dbReference type="PROSITE-ProRule" id="PRU00221"/>
    </source>
</evidence>
<keyword evidence="8 11" id="KW-1133">Transmembrane helix</keyword>
<keyword evidence="14" id="KW-1185">Reference proteome</keyword>
<feature type="region of interest" description="Disordered" evidence="12">
    <location>
        <begin position="1"/>
        <end position="31"/>
    </location>
</feature>
<dbReference type="PROSITE" id="PS50082">
    <property type="entry name" value="WD_REPEATS_2"/>
    <property type="match status" value="1"/>
</dbReference>
<comment type="function">
    <text evidence="11">Guanine nucleotide-exchange factor (GEF) required for the formation or budding of transport vesicles from the ER.</text>
</comment>
<dbReference type="PANTHER" id="PTHR23284">
    <property type="entry name" value="PROLACTIN REGULATORY ELEMENT BINDING PROTEIN"/>
    <property type="match status" value="1"/>
</dbReference>
<evidence type="ECO:0000256" key="5">
    <source>
        <dbReference type="ARBA" id="ARBA00022824"/>
    </source>
</evidence>
<evidence type="ECO:0000256" key="2">
    <source>
        <dbReference type="ARBA" id="ARBA00022574"/>
    </source>
</evidence>
<dbReference type="GO" id="GO:0005789">
    <property type="term" value="C:endoplasmic reticulum membrane"/>
    <property type="evidence" value="ECO:0007669"/>
    <property type="project" value="UniProtKB-SubCell"/>
</dbReference>
<dbReference type="Pfam" id="PF11720">
    <property type="entry name" value="Inhibitor_I78"/>
    <property type="match status" value="1"/>
</dbReference>
<accession>A0A0E9NN35</accession>
<dbReference type="Pfam" id="PF00400">
    <property type="entry name" value="WD40"/>
    <property type="match status" value="1"/>
</dbReference>
<dbReference type="InterPro" id="IPR015943">
    <property type="entry name" value="WD40/YVTN_repeat-like_dom_sf"/>
</dbReference>
<dbReference type="GO" id="GO:0000139">
    <property type="term" value="C:Golgi membrane"/>
    <property type="evidence" value="ECO:0007669"/>
    <property type="project" value="UniProtKB-SubCell"/>
</dbReference>
<reference evidence="13 14" key="2">
    <citation type="journal article" date="2014" name="J. Gen. Appl. Microbiol.">
        <title>The early diverging ascomycetous budding yeast Saitoella complicata has three histone deacetylases belonging to the Clr6, Hos2, and Rpd3 lineages.</title>
        <authorList>
            <person name="Nishida H."/>
            <person name="Matsumoto T."/>
            <person name="Kondo S."/>
            <person name="Hamamoto M."/>
            <person name="Yoshikawa H."/>
        </authorList>
    </citation>
    <scope>NUCLEOTIDE SEQUENCE [LARGE SCALE GENOMIC DNA]</scope>
    <source>
        <strain evidence="13 14">NRRL Y-17804</strain>
    </source>
</reference>
<evidence type="ECO:0000256" key="4">
    <source>
        <dbReference type="ARBA" id="ARBA00022737"/>
    </source>
</evidence>
<keyword evidence="6" id="KW-0931">ER-Golgi transport</keyword>
<dbReference type="PANTHER" id="PTHR23284:SF0">
    <property type="entry name" value="PROLACTIN REGULATORY ELEMENT-BINDING PROTEIN"/>
    <property type="match status" value="1"/>
</dbReference>
<keyword evidence="4 11" id="KW-0677">Repeat</keyword>
<evidence type="ECO:0000256" key="3">
    <source>
        <dbReference type="ARBA" id="ARBA00022692"/>
    </source>
</evidence>
<evidence type="ECO:0000256" key="8">
    <source>
        <dbReference type="ARBA" id="ARBA00022989"/>
    </source>
</evidence>
<dbReference type="SUPFAM" id="SSF50978">
    <property type="entry name" value="WD40 repeat-like"/>
    <property type="match status" value="1"/>
</dbReference>
<dbReference type="GO" id="GO:0003400">
    <property type="term" value="P:regulation of COPII vesicle coating"/>
    <property type="evidence" value="ECO:0007669"/>
    <property type="project" value="UniProtKB-UniRule"/>
</dbReference>
<reference evidence="13 14" key="3">
    <citation type="journal article" date="2015" name="Genome Announc.">
        <title>Draft Genome Sequence of the Archiascomycetous Yeast Saitoella complicata.</title>
        <authorList>
            <person name="Yamauchi K."/>
            <person name="Kondo S."/>
            <person name="Hamamoto M."/>
            <person name="Takahashi Y."/>
            <person name="Ogura Y."/>
            <person name="Hayashi T."/>
            <person name="Nishida H."/>
        </authorList>
    </citation>
    <scope>NUCLEOTIDE SEQUENCE [LARGE SCALE GENOMIC DNA]</scope>
    <source>
        <strain evidence="13 14">NRRL Y-17804</strain>
    </source>
</reference>
<dbReference type="Gene3D" id="3.30.10.10">
    <property type="entry name" value="Trypsin Inhibitor V, subunit A"/>
    <property type="match status" value="1"/>
</dbReference>
<evidence type="ECO:0000256" key="9">
    <source>
        <dbReference type="ARBA" id="ARBA00023136"/>
    </source>
</evidence>
<feature type="repeat" description="WD" evidence="10">
    <location>
        <begin position="353"/>
        <end position="394"/>
    </location>
</feature>
<dbReference type="Proteomes" id="UP000033140">
    <property type="component" value="Unassembled WGS sequence"/>
</dbReference>
<protein>
    <recommendedName>
        <fullName evidence="11">Guanine nucleotide-exchange factor SEC12</fullName>
    </recommendedName>
</protein>
<sequence length="578" mass="61472">MTAACISGRRRRGQHFAYTNNPKPKMSPSTPYAESSTAFPIFALAWSSNTTLLLAGGGGASRSGVANRLDIRELKPLTKEGEGKGAEGEVRLESVGEYVLSREEDAPMCLDVNDEGVIATGINAKNGPNEHLRLFKLKANTIEEDGRKQLFKAPENGDGDDYQRVAVYNASGSLLASASTDGSLAVVNIPDRSVAWTSGEPGQEIYDAAFSWPEANEKESHTAAAELFAYVTPSTLYLHNAPDGKLIRTISPSSSSKPAQFRCVRFLPRRRLLSGGKVAMTGAVMVAALNSKPSGSAWIVRYTPGGAGVERTQKLRSSVTCMDVASTGTIAVACANLSIHVLSPTLVPLRRVQQAHSFPATCLRWRPEGGLVASGSVDARVRVWEVEGGRSSAMTVLVAVLVLVVLVLVVVVVGMWWFLVKTEPVAPAAASRSLLLALAATSAGVVIAYVLLASKKSTDVKGRDSCANVMATPERGIAVACAGGRGVRVPACLRYGDVMPSKDTTTTTMSNKPPTNLIQDWSSKLIGKKITDSGFPKGDLPQKSRVVEPGSFLTRDFHEDRLNVHVDGSGKVTHLTQG</sequence>
<evidence type="ECO:0000256" key="1">
    <source>
        <dbReference type="ARBA" id="ARBA00022448"/>
    </source>
</evidence>
<dbReference type="PROSITE" id="PS00678">
    <property type="entry name" value="WD_REPEATS_1"/>
    <property type="match status" value="1"/>
</dbReference>
<dbReference type="InterPro" id="IPR001680">
    <property type="entry name" value="WD40_rpt"/>
</dbReference>
<evidence type="ECO:0000256" key="6">
    <source>
        <dbReference type="ARBA" id="ARBA00022892"/>
    </source>
</evidence>
<evidence type="ECO:0000313" key="13">
    <source>
        <dbReference type="EMBL" id="GAO51096.1"/>
    </source>
</evidence>
<dbReference type="GO" id="GO:0006888">
    <property type="term" value="P:endoplasmic reticulum to Golgi vesicle-mediated transport"/>
    <property type="evidence" value="ECO:0007669"/>
    <property type="project" value="UniProtKB-UniRule"/>
</dbReference>